<dbReference type="EMBL" id="BRPK01000011">
    <property type="protein sequence ID" value="GLB42465.1"/>
    <property type="molecule type" value="Genomic_DNA"/>
</dbReference>
<proteinExistence type="predicted"/>
<name>A0A9P3PTC8_LYOSH</name>
<dbReference type="Proteomes" id="UP001063166">
    <property type="component" value="Unassembled WGS sequence"/>
</dbReference>
<dbReference type="Pfam" id="PF20415">
    <property type="entry name" value="DUF6699"/>
    <property type="match status" value="1"/>
</dbReference>
<evidence type="ECO:0000259" key="2">
    <source>
        <dbReference type="Pfam" id="PF20415"/>
    </source>
</evidence>
<comment type="caution">
    <text evidence="3">The sequence shown here is derived from an EMBL/GenBank/DDBJ whole genome shotgun (WGS) entry which is preliminary data.</text>
</comment>
<feature type="domain" description="DUF6699" evidence="2">
    <location>
        <begin position="219"/>
        <end position="323"/>
    </location>
</feature>
<dbReference type="OrthoDB" id="3202436at2759"/>
<evidence type="ECO:0000256" key="1">
    <source>
        <dbReference type="SAM" id="MobiDB-lite"/>
    </source>
</evidence>
<keyword evidence="4" id="KW-1185">Reference proteome</keyword>
<protein>
    <recommendedName>
        <fullName evidence="2">DUF6699 domain-containing protein</fullName>
    </recommendedName>
</protein>
<evidence type="ECO:0000313" key="4">
    <source>
        <dbReference type="Proteomes" id="UP001063166"/>
    </source>
</evidence>
<feature type="region of interest" description="Disordered" evidence="1">
    <location>
        <begin position="51"/>
        <end position="78"/>
    </location>
</feature>
<evidence type="ECO:0000313" key="3">
    <source>
        <dbReference type="EMBL" id="GLB42465.1"/>
    </source>
</evidence>
<gene>
    <name evidence="3" type="ORF">LshimejAT787_1104800</name>
</gene>
<accession>A0A9P3PTC8</accession>
<organism evidence="3 4">
    <name type="scientific">Lyophyllum shimeji</name>
    <name type="common">Hon-shimeji</name>
    <name type="synonym">Tricholoma shimeji</name>
    <dbReference type="NCBI Taxonomy" id="47721"/>
    <lineage>
        <taxon>Eukaryota</taxon>
        <taxon>Fungi</taxon>
        <taxon>Dikarya</taxon>
        <taxon>Basidiomycota</taxon>
        <taxon>Agaricomycotina</taxon>
        <taxon>Agaricomycetes</taxon>
        <taxon>Agaricomycetidae</taxon>
        <taxon>Agaricales</taxon>
        <taxon>Tricholomatineae</taxon>
        <taxon>Lyophyllaceae</taxon>
        <taxon>Lyophyllum</taxon>
    </lineage>
</organism>
<sequence length="436" mass="50116">MSGESKPLWMQHGGWYRPILDLSTPWVGSPELDKPKTAPYVYIAPFMVSETQQHRPTPKSEKSASLPSRQSSRQSKRKRLVISRVLHRLADKIGRIPEDDTLVSRPKNKADLRADEVALREWKAWGYYAYPKLHGQHIKNFPPHIDVPPNIDVEEVFRNLKDERQAVRPERWIRGLQHPALPPRPARWRDHPKGAPLPFPWTCQLNPFLQHVTLGRPPLDWDISEPSAECYMGQTDVLIPLTKADKAQPATYPFVTHMYINAIAEDPYPEHFWPFYVVNENGVTVKDVLDKVYENFQQYLSVVEFQSWKGHYHRQNAARIAFEMAPNDADLVRATLCGVLSRISLALDLTLSSFPIESTGAIFWLTAGQTLISSSHGAPSIFQHAHFAFIYYVQGNRNAWTPHIARNLIYPHRYVSHVYRHCITSSIVHSSLYFHG</sequence>
<dbReference type="InterPro" id="IPR046522">
    <property type="entry name" value="DUF6699"/>
</dbReference>
<dbReference type="AlphaFoldDB" id="A0A9P3PTC8"/>
<reference evidence="3" key="1">
    <citation type="submission" date="2022-07" db="EMBL/GenBank/DDBJ databases">
        <title>The genome of Lyophyllum shimeji provides insight into the initial evolution of ectomycorrhizal fungal genome.</title>
        <authorList>
            <person name="Kobayashi Y."/>
            <person name="Shibata T."/>
            <person name="Hirakawa H."/>
            <person name="Shigenobu S."/>
            <person name="Nishiyama T."/>
            <person name="Yamada A."/>
            <person name="Hasebe M."/>
            <person name="Kawaguchi M."/>
        </authorList>
    </citation>
    <scope>NUCLEOTIDE SEQUENCE</scope>
    <source>
        <strain evidence="3">AT787</strain>
    </source>
</reference>